<keyword evidence="3" id="KW-1003">Cell membrane</keyword>
<dbReference type="AlphaFoldDB" id="B2A584"/>
<comment type="subcellular location">
    <subcellularLocation>
        <location evidence="1">Cell membrane</location>
        <topology evidence="1">Multi-pass membrane protein</topology>
    </subcellularLocation>
</comment>
<dbReference type="InterPro" id="IPR023090">
    <property type="entry name" value="UPF0702_alpha/beta_dom_sf"/>
</dbReference>
<dbReference type="EMBL" id="CP001034">
    <property type="protein sequence ID" value="ACB83918.1"/>
    <property type="molecule type" value="Genomic_DNA"/>
</dbReference>
<evidence type="ECO:0000256" key="3">
    <source>
        <dbReference type="ARBA" id="ARBA00022475"/>
    </source>
</evidence>
<evidence type="ECO:0000259" key="8">
    <source>
        <dbReference type="Pfam" id="PF04239"/>
    </source>
</evidence>
<evidence type="ECO:0000256" key="4">
    <source>
        <dbReference type="ARBA" id="ARBA00022692"/>
    </source>
</evidence>
<dbReference type="HOGENOM" id="CLU_077149_0_1_9"/>
<feature type="domain" description="YetF C-terminal" evidence="8">
    <location>
        <begin position="80"/>
        <end position="211"/>
    </location>
</feature>
<keyword evidence="10" id="KW-1185">Reference proteome</keyword>
<dbReference type="OrthoDB" id="1682423at2"/>
<dbReference type="Proteomes" id="UP000001683">
    <property type="component" value="Chromosome"/>
</dbReference>
<feature type="transmembrane region" description="Helical" evidence="7">
    <location>
        <begin position="6"/>
        <end position="24"/>
    </location>
</feature>
<evidence type="ECO:0000313" key="9">
    <source>
        <dbReference type="EMBL" id="ACB83918.1"/>
    </source>
</evidence>
<dbReference type="STRING" id="457570.Nther_0321"/>
<dbReference type="PANTHER" id="PTHR34582">
    <property type="entry name" value="UPF0702 TRANSMEMBRANE PROTEIN YCAP"/>
    <property type="match status" value="1"/>
</dbReference>
<keyword evidence="4 7" id="KW-0812">Transmembrane</keyword>
<feature type="transmembrane region" description="Helical" evidence="7">
    <location>
        <begin position="56"/>
        <end position="79"/>
    </location>
</feature>
<evidence type="ECO:0000256" key="1">
    <source>
        <dbReference type="ARBA" id="ARBA00004651"/>
    </source>
</evidence>
<proteinExistence type="inferred from homology"/>
<dbReference type="InParanoid" id="B2A584"/>
<dbReference type="GO" id="GO:0005886">
    <property type="term" value="C:plasma membrane"/>
    <property type="evidence" value="ECO:0007669"/>
    <property type="project" value="UniProtKB-SubCell"/>
</dbReference>
<gene>
    <name evidence="9" type="ordered locus">Nther_0321</name>
</gene>
<dbReference type="InterPro" id="IPR007353">
    <property type="entry name" value="DUF421"/>
</dbReference>
<evidence type="ECO:0000256" key="2">
    <source>
        <dbReference type="ARBA" id="ARBA00006448"/>
    </source>
</evidence>
<reference evidence="9 10" key="2">
    <citation type="journal article" date="2011" name="J. Bacteriol.">
        <title>Complete genome sequence of the anaerobic, halophilic alkalithermophile Natranaerobius thermophilus JW/NM-WN-LF.</title>
        <authorList>
            <person name="Zhao B."/>
            <person name="Mesbah N.M."/>
            <person name="Dalin E."/>
            <person name="Goodwin L."/>
            <person name="Nolan M."/>
            <person name="Pitluck S."/>
            <person name="Chertkov O."/>
            <person name="Brettin T.S."/>
            <person name="Han J."/>
            <person name="Larimer F.W."/>
            <person name="Land M.L."/>
            <person name="Hauser L."/>
            <person name="Kyrpides N."/>
            <person name="Wiegel J."/>
        </authorList>
    </citation>
    <scope>NUCLEOTIDE SEQUENCE [LARGE SCALE GENOMIC DNA]</scope>
    <source>
        <strain evidence="10">ATCC BAA-1301 / DSM 18059 / JW/NM-WN-LF</strain>
    </source>
</reference>
<sequence length="241" mass="27558">MALTIFLRTVVIYFTILLIMRILGKREVGQLSTFDLVVSIMIAEISVVTIEDETMPIYIGVIPLFTLMSLEVLFVKWGLKNKLVQKLITGTPSVVIERGRILENELRKVRFDLNDLISQLRQQNVHNIRDVEYAIVEPSGQMSVITKSDKRPVTRQDLNIQTSFDGIPVHLIMDGEIEYGHLQELNLSEEWLVSELNKRGFDSPQEIFYACLDTQFNLYVSPMDKYAYKQKTPPPSSSSSS</sequence>
<reference evidence="9 10" key="1">
    <citation type="submission" date="2008-04" db="EMBL/GenBank/DDBJ databases">
        <title>Complete sequence of chromosome of Natranaerobius thermophilus JW/NM-WN-LF.</title>
        <authorList>
            <consortium name="US DOE Joint Genome Institute"/>
            <person name="Copeland A."/>
            <person name="Lucas S."/>
            <person name="Lapidus A."/>
            <person name="Glavina del Rio T."/>
            <person name="Dalin E."/>
            <person name="Tice H."/>
            <person name="Bruce D."/>
            <person name="Goodwin L."/>
            <person name="Pitluck S."/>
            <person name="Chertkov O."/>
            <person name="Brettin T."/>
            <person name="Detter J.C."/>
            <person name="Han C."/>
            <person name="Kuske C.R."/>
            <person name="Schmutz J."/>
            <person name="Larimer F."/>
            <person name="Land M."/>
            <person name="Hauser L."/>
            <person name="Kyrpides N."/>
            <person name="Lykidis A."/>
            <person name="Mesbah N.M."/>
            <person name="Wiegel J."/>
        </authorList>
    </citation>
    <scope>NUCLEOTIDE SEQUENCE [LARGE SCALE GENOMIC DNA]</scope>
    <source>
        <strain evidence="10">ATCC BAA-1301 / DSM 18059 / JW/NM-WN-LF</strain>
    </source>
</reference>
<accession>B2A584</accession>
<dbReference type="Pfam" id="PF04239">
    <property type="entry name" value="DUF421"/>
    <property type="match status" value="1"/>
</dbReference>
<keyword evidence="5 7" id="KW-1133">Transmembrane helix</keyword>
<organism evidence="9 10">
    <name type="scientific">Natranaerobius thermophilus (strain ATCC BAA-1301 / DSM 18059 / JW/NM-WN-LF)</name>
    <dbReference type="NCBI Taxonomy" id="457570"/>
    <lineage>
        <taxon>Bacteria</taxon>
        <taxon>Bacillati</taxon>
        <taxon>Bacillota</taxon>
        <taxon>Clostridia</taxon>
        <taxon>Natranaerobiales</taxon>
        <taxon>Natranaerobiaceae</taxon>
        <taxon>Natranaerobius</taxon>
    </lineage>
</organism>
<dbReference type="RefSeq" id="WP_012446806.1">
    <property type="nucleotide sequence ID" value="NC_010718.1"/>
</dbReference>
<evidence type="ECO:0000256" key="5">
    <source>
        <dbReference type="ARBA" id="ARBA00022989"/>
    </source>
</evidence>
<dbReference type="FunCoup" id="B2A584">
    <property type="interactions" value="4"/>
</dbReference>
<dbReference type="eggNOG" id="COG2323">
    <property type="taxonomic scope" value="Bacteria"/>
</dbReference>
<name>B2A584_NATTJ</name>
<protein>
    <recommendedName>
        <fullName evidence="8">YetF C-terminal domain-containing protein</fullName>
    </recommendedName>
</protein>
<evidence type="ECO:0000313" key="10">
    <source>
        <dbReference type="Proteomes" id="UP000001683"/>
    </source>
</evidence>
<keyword evidence="6 7" id="KW-0472">Membrane</keyword>
<evidence type="ECO:0000256" key="6">
    <source>
        <dbReference type="ARBA" id="ARBA00023136"/>
    </source>
</evidence>
<evidence type="ECO:0000256" key="7">
    <source>
        <dbReference type="SAM" id="Phobius"/>
    </source>
</evidence>
<dbReference type="Gene3D" id="3.30.240.20">
    <property type="entry name" value="bsu07140 like domains"/>
    <property type="match status" value="2"/>
</dbReference>
<comment type="similarity">
    <text evidence="2">Belongs to the UPF0702 family.</text>
</comment>
<dbReference type="PANTHER" id="PTHR34582:SF6">
    <property type="entry name" value="UPF0702 TRANSMEMBRANE PROTEIN YCAP"/>
    <property type="match status" value="1"/>
</dbReference>
<dbReference type="KEGG" id="nth:Nther_0321"/>